<proteinExistence type="predicted"/>
<gene>
    <name evidence="5" type="ORF">DFP95_121111</name>
</gene>
<dbReference type="Gene3D" id="3.40.50.300">
    <property type="entry name" value="P-loop containing nucleotide triphosphate hydrolases"/>
    <property type="match status" value="1"/>
</dbReference>
<keyword evidence="2" id="KW-0648">Protein biosynthesis</keyword>
<keyword evidence="1" id="KW-0547">Nucleotide-binding</keyword>
<dbReference type="GO" id="GO:0005525">
    <property type="term" value="F:GTP binding"/>
    <property type="evidence" value="ECO:0007669"/>
    <property type="project" value="UniProtKB-KW"/>
</dbReference>
<keyword evidence="6" id="KW-1185">Reference proteome</keyword>
<dbReference type="InterPro" id="IPR053905">
    <property type="entry name" value="EF-G-like_DII"/>
</dbReference>
<dbReference type="SUPFAM" id="SSF52540">
    <property type="entry name" value="P-loop containing nucleoside triphosphate hydrolases"/>
    <property type="match status" value="1"/>
</dbReference>
<dbReference type="InterPro" id="IPR014721">
    <property type="entry name" value="Ribsml_uS5_D2-typ_fold_subgr"/>
</dbReference>
<dbReference type="Gene3D" id="3.30.70.870">
    <property type="entry name" value="Elongation Factor G (Translational Gtpase), domain 3"/>
    <property type="match status" value="1"/>
</dbReference>
<evidence type="ECO:0000256" key="3">
    <source>
        <dbReference type="ARBA" id="ARBA00023134"/>
    </source>
</evidence>
<dbReference type="PRINTS" id="PR00315">
    <property type="entry name" value="ELONGATNFCT"/>
</dbReference>
<dbReference type="Gene3D" id="2.40.30.10">
    <property type="entry name" value="Translation factors"/>
    <property type="match status" value="1"/>
</dbReference>
<feature type="domain" description="Tr-type G" evidence="4">
    <location>
        <begin position="3"/>
        <end position="263"/>
    </location>
</feature>
<evidence type="ECO:0000256" key="2">
    <source>
        <dbReference type="ARBA" id="ARBA00022917"/>
    </source>
</evidence>
<dbReference type="GO" id="GO:0032790">
    <property type="term" value="P:ribosome disassembly"/>
    <property type="evidence" value="ECO:0007669"/>
    <property type="project" value="TreeGrafter"/>
</dbReference>
<dbReference type="PROSITE" id="PS00301">
    <property type="entry name" value="G_TR_1"/>
    <property type="match status" value="1"/>
</dbReference>
<dbReference type="Pfam" id="PF03764">
    <property type="entry name" value="EFG_IV"/>
    <property type="match status" value="1"/>
</dbReference>
<dbReference type="Pfam" id="PF00679">
    <property type="entry name" value="EFG_C"/>
    <property type="match status" value="1"/>
</dbReference>
<organism evidence="5 6">
    <name type="scientific">Cohnella lupini</name>
    <dbReference type="NCBI Taxonomy" id="1294267"/>
    <lineage>
        <taxon>Bacteria</taxon>
        <taxon>Bacillati</taxon>
        <taxon>Bacillota</taxon>
        <taxon>Bacilli</taxon>
        <taxon>Bacillales</taxon>
        <taxon>Paenibacillaceae</taxon>
        <taxon>Cohnella</taxon>
    </lineage>
</organism>
<keyword evidence="3" id="KW-0342">GTP-binding</keyword>
<dbReference type="PANTHER" id="PTHR43261:SF1">
    <property type="entry name" value="RIBOSOME-RELEASING FACTOR 2, MITOCHONDRIAL"/>
    <property type="match status" value="1"/>
</dbReference>
<accession>A0A3D9HZD8</accession>
<sequence>MRTDLRNVGIFAHVDAGKTTTTEQILYLSGRIRSLGSVDNGTAQTDWLDVERTRGISVRSAVTEFEWKGVRVNLVDTPGHVDFLSEVERSLRVMDGAVLIVSAVEGVQAQTEVIWQALRDMRIPTLIYVNKLDRIGADPTRTVNGIHRLLAAGAVPIQVPDGVEAGFASVIDLLKTGEGEDVSIPAALSADRERLMETIAEQDDALLQRYFELGTLANEELVSALRTSVSEAKLYPILFGAANRGLGIDKLMDAIVDLLPPPSGEENAPLSGVVFKLDKDPTMGRLAYVRLYGGTLRNRDTVHNRLLDIDEKITQIRKVDGKRSEDVGILKAGDIAVVCGWSRVRIGDIIGDTGGVPEERRLAEPLLTVQVHWRNEAEYPAVVAAFHELADEDPHLDTQWLQDDRELHLRVMGPIQVEVLGHMLKSRFGLEVMFGSPTVIYKETPVRPGEGFVAYTMPKPCWAILRFVIEPGERGSGMTYSSNVRSEKLLDSYQNEVARRVPMALEQGLRGWPVTDLKVTLIEGEHHVWHTHPLDFVIATPMGIMDGLSNTGTKLLEPMLRFRLSTPEEFGGKLMSELVVMRGEFDTPIVKQGRMEIQGRLPVATSLEFPARLGSMTKGRGTLTTFFDGYEDCPPDVKAERIRRGVNPLDTSKYILATRNALASQ</sequence>
<dbReference type="Gene3D" id="3.30.230.10">
    <property type="match status" value="1"/>
</dbReference>
<dbReference type="PROSITE" id="PS51722">
    <property type="entry name" value="G_TR_2"/>
    <property type="match status" value="1"/>
</dbReference>
<dbReference type="InterPro" id="IPR009000">
    <property type="entry name" value="Transl_B-barrel_sf"/>
</dbReference>
<evidence type="ECO:0000259" key="4">
    <source>
        <dbReference type="PROSITE" id="PS51722"/>
    </source>
</evidence>
<dbReference type="Pfam" id="PF14492">
    <property type="entry name" value="EFG_III"/>
    <property type="match status" value="1"/>
</dbReference>
<dbReference type="SUPFAM" id="SSF54980">
    <property type="entry name" value="EF-G C-terminal domain-like"/>
    <property type="match status" value="2"/>
</dbReference>
<dbReference type="GO" id="GO:0003924">
    <property type="term" value="F:GTPase activity"/>
    <property type="evidence" value="ECO:0007669"/>
    <property type="project" value="InterPro"/>
</dbReference>
<evidence type="ECO:0000256" key="1">
    <source>
        <dbReference type="ARBA" id="ARBA00022741"/>
    </source>
</evidence>
<dbReference type="InterPro" id="IPR005225">
    <property type="entry name" value="Small_GTP-bd"/>
</dbReference>
<evidence type="ECO:0000313" key="5">
    <source>
        <dbReference type="EMBL" id="RED54854.1"/>
    </source>
</evidence>
<dbReference type="OrthoDB" id="9801591at2"/>
<dbReference type="InterPro" id="IPR041095">
    <property type="entry name" value="EFG_II"/>
</dbReference>
<dbReference type="SUPFAM" id="SSF50447">
    <property type="entry name" value="Translation proteins"/>
    <property type="match status" value="1"/>
</dbReference>
<dbReference type="EMBL" id="QRDY01000021">
    <property type="protein sequence ID" value="RED54854.1"/>
    <property type="molecule type" value="Genomic_DNA"/>
</dbReference>
<comment type="caution">
    <text evidence="5">The sequence shown here is derived from an EMBL/GenBank/DDBJ whole genome shotgun (WGS) entry which is preliminary data.</text>
</comment>
<dbReference type="Gene3D" id="3.30.70.240">
    <property type="match status" value="1"/>
</dbReference>
<dbReference type="InterPro" id="IPR005517">
    <property type="entry name" value="Transl_elong_EFG/EF2_IV"/>
</dbReference>
<dbReference type="Pfam" id="PF00009">
    <property type="entry name" value="GTP_EFTU"/>
    <property type="match status" value="1"/>
</dbReference>
<dbReference type="NCBIfam" id="TIGR00231">
    <property type="entry name" value="small_GTP"/>
    <property type="match status" value="1"/>
</dbReference>
<dbReference type="InterPro" id="IPR000640">
    <property type="entry name" value="EFG_V-like"/>
</dbReference>
<dbReference type="SMART" id="SM00889">
    <property type="entry name" value="EFG_IV"/>
    <property type="match status" value="1"/>
</dbReference>
<dbReference type="Proteomes" id="UP000256869">
    <property type="component" value="Unassembled WGS sequence"/>
</dbReference>
<dbReference type="PRINTS" id="PR01037">
    <property type="entry name" value="TCRTETOQM"/>
</dbReference>
<dbReference type="GO" id="GO:0006412">
    <property type="term" value="P:translation"/>
    <property type="evidence" value="ECO:0007669"/>
    <property type="project" value="UniProtKB-KW"/>
</dbReference>
<name>A0A3D9HZD8_9BACL</name>
<dbReference type="InterPro" id="IPR031157">
    <property type="entry name" value="G_TR_CS"/>
</dbReference>
<dbReference type="RefSeq" id="WP_115995206.1">
    <property type="nucleotide sequence ID" value="NZ_QRDY01000021.1"/>
</dbReference>
<dbReference type="InterPro" id="IPR035647">
    <property type="entry name" value="EFG_III/V"/>
</dbReference>
<dbReference type="SMART" id="SM00838">
    <property type="entry name" value="EFG_C"/>
    <property type="match status" value="1"/>
</dbReference>
<dbReference type="Pfam" id="PF22042">
    <property type="entry name" value="EF-G_D2"/>
    <property type="match status" value="1"/>
</dbReference>
<dbReference type="InterPro" id="IPR020568">
    <property type="entry name" value="Ribosomal_Su5_D2-typ_SF"/>
</dbReference>
<evidence type="ECO:0000313" key="6">
    <source>
        <dbReference type="Proteomes" id="UP000256869"/>
    </source>
</evidence>
<dbReference type="PANTHER" id="PTHR43261">
    <property type="entry name" value="TRANSLATION ELONGATION FACTOR G-RELATED"/>
    <property type="match status" value="1"/>
</dbReference>
<reference evidence="5 6" key="1">
    <citation type="submission" date="2018-07" db="EMBL/GenBank/DDBJ databases">
        <title>Genomic Encyclopedia of Type Strains, Phase III (KMG-III): the genomes of soil and plant-associated and newly described type strains.</title>
        <authorList>
            <person name="Whitman W."/>
        </authorList>
    </citation>
    <scope>NUCLEOTIDE SEQUENCE [LARGE SCALE GENOMIC DNA]</scope>
    <source>
        <strain evidence="5 6">CECT 8236</strain>
    </source>
</reference>
<dbReference type="AlphaFoldDB" id="A0A3D9HZD8"/>
<dbReference type="InterPro" id="IPR000795">
    <property type="entry name" value="T_Tr_GTP-bd_dom"/>
</dbReference>
<dbReference type="SUPFAM" id="SSF54211">
    <property type="entry name" value="Ribosomal protein S5 domain 2-like"/>
    <property type="match status" value="1"/>
</dbReference>
<protein>
    <submittedName>
        <fullName evidence="5">Ribosomal protection tetracycline resistance protein</fullName>
    </submittedName>
</protein>
<dbReference type="InterPro" id="IPR027417">
    <property type="entry name" value="P-loop_NTPase"/>
</dbReference>